<dbReference type="KEGG" id="ffo:FFONT_0174"/>
<accession>H9ZZK9</accession>
<dbReference type="EMBL" id="CP003423">
    <property type="protein sequence ID" value="AFH42166.1"/>
    <property type="molecule type" value="Genomic_DNA"/>
</dbReference>
<dbReference type="PANTHER" id="PTHR34301">
    <property type="entry name" value="DNA-BINDING PROTEIN-RELATED"/>
    <property type="match status" value="1"/>
</dbReference>
<gene>
    <name evidence="2" type="ordered locus">FFONT_0174</name>
</gene>
<organism evidence="2 3">
    <name type="scientific">Fervidicoccus fontis (strain DSM 19380 / JCM 18336 / VKM B-2539 / Kam940)</name>
    <dbReference type="NCBI Taxonomy" id="1163730"/>
    <lineage>
        <taxon>Archaea</taxon>
        <taxon>Thermoproteota</taxon>
        <taxon>Thermoprotei</taxon>
        <taxon>Fervidicoccales</taxon>
        <taxon>Fervidicoccaceae</taxon>
        <taxon>Fervidicoccus</taxon>
    </lineage>
</organism>
<dbReference type="OrthoDB" id="132045at2157"/>
<dbReference type="GeneID" id="12449241"/>
<dbReference type="Gene3D" id="1.10.8.60">
    <property type="match status" value="1"/>
</dbReference>
<dbReference type="InterPro" id="IPR036390">
    <property type="entry name" value="WH_DNA-bd_sf"/>
</dbReference>
<evidence type="ECO:0000313" key="3">
    <source>
        <dbReference type="Proteomes" id="UP000007391"/>
    </source>
</evidence>
<feature type="domain" description="ATPase" evidence="1">
    <location>
        <begin position="18"/>
        <end position="248"/>
    </location>
</feature>
<dbReference type="Proteomes" id="UP000007391">
    <property type="component" value="Chromosome"/>
</dbReference>
<dbReference type="Gene3D" id="1.10.10.10">
    <property type="entry name" value="Winged helix-like DNA-binding domain superfamily/Winged helix DNA-binding domain"/>
    <property type="match status" value="1"/>
</dbReference>
<evidence type="ECO:0000259" key="1">
    <source>
        <dbReference type="Pfam" id="PF01637"/>
    </source>
</evidence>
<evidence type="ECO:0000313" key="2">
    <source>
        <dbReference type="EMBL" id="AFH42166.1"/>
    </source>
</evidence>
<dbReference type="HOGENOM" id="CLU_061108_0_0_2"/>
<dbReference type="InParanoid" id="H9ZZK9"/>
<dbReference type="GO" id="GO:0005524">
    <property type="term" value="F:ATP binding"/>
    <property type="evidence" value="ECO:0007669"/>
    <property type="project" value="InterPro"/>
</dbReference>
<dbReference type="PANTHER" id="PTHR34301:SF8">
    <property type="entry name" value="ATPASE DOMAIN-CONTAINING PROTEIN"/>
    <property type="match status" value="1"/>
</dbReference>
<sequence>MLFDPRPKVNKKDLYDFEKEFEFLKKNIGEPLLVVSGLRRTGKTSLILSTLNDSDIPYVFFDMRSMPNSRRDLYHLLSEGLTDFLTRISNKEKFYKSLTKMLKLIRGISVDGFEVSLSWGKDRASLVEILRALDESCVEHGIKAVIVFDELQRVTGKLSVELANAIAYSYDHLRNLSFIVSGSEMGVLYRFFDEPNAPLYGRAYLEVKTRRLDKEKSIDFLKRGFEESKIRVNDEELEAAVDKLDGIIGWLTYYGYSRTMQNRDFESIWREAVTMARQELENFLKNRVSAERYRAVLKFLANGEREWKELKKKMEDLEGRVLSERVLYDILITLRKYSIIDDQNNFLDPLAEEAARNL</sequence>
<dbReference type="eggNOG" id="arCOG03169">
    <property type="taxonomic scope" value="Archaea"/>
</dbReference>
<protein>
    <submittedName>
        <fullName evidence="2">ATPase</fullName>
    </submittedName>
</protein>
<dbReference type="AlphaFoldDB" id="H9ZZK9"/>
<dbReference type="Pfam" id="PF01637">
    <property type="entry name" value="ATPase_2"/>
    <property type="match status" value="1"/>
</dbReference>
<reference evidence="2 3" key="2">
    <citation type="journal article" date="2014" name="Extremophiles">
        <title>Analysis of the complete genome of Fervidococcus fontis confirms the distinct phylogenetic position of the order Fervidicoccales and suggests its environmental function.</title>
        <authorList>
            <person name="Lebedinsky A.V."/>
            <person name="Mardanov A.V."/>
            <person name="Kublanov I.V."/>
            <person name="Gumerov V.M."/>
            <person name="Beletsky A.V."/>
            <person name="Perevalova A.A."/>
            <person name="Bidzhieva S.Kh."/>
            <person name="Bonch-Osmolovskaya E.A."/>
            <person name="Skryabin K.G."/>
            <person name="Ravin N.V."/>
        </authorList>
    </citation>
    <scope>NUCLEOTIDE SEQUENCE [LARGE SCALE GENOMIC DNA]</scope>
    <source>
        <strain evidence="3">DSM 19380 / VKM B-2539 / Kam940</strain>
    </source>
</reference>
<dbReference type="InterPro" id="IPR027417">
    <property type="entry name" value="P-loop_NTPase"/>
</dbReference>
<dbReference type="Gene3D" id="3.40.50.300">
    <property type="entry name" value="P-loop containing nucleotide triphosphate hydrolases"/>
    <property type="match status" value="1"/>
</dbReference>
<proteinExistence type="predicted"/>
<dbReference type="InterPro" id="IPR011579">
    <property type="entry name" value="ATPase_dom"/>
</dbReference>
<dbReference type="InterPro" id="IPR036388">
    <property type="entry name" value="WH-like_DNA-bd_sf"/>
</dbReference>
<keyword evidence="3" id="KW-1185">Reference proteome</keyword>
<dbReference type="SUPFAM" id="SSF52540">
    <property type="entry name" value="P-loop containing nucleoside triphosphate hydrolases"/>
    <property type="match status" value="1"/>
</dbReference>
<dbReference type="SUPFAM" id="SSF46785">
    <property type="entry name" value="Winged helix' DNA-binding domain"/>
    <property type="match status" value="1"/>
</dbReference>
<name>H9ZZK9_FERFK</name>
<dbReference type="RefSeq" id="WP_014557315.1">
    <property type="nucleotide sequence ID" value="NC_017461.1"/>
</dbReference>
<reference evidence="3" key="1">
    <citation type="submission" date="2012-03" db="EMBL/GenBank/DDBJ databases">
        <title>Fervidicoccus fontis complete genome analysis confirms its distinct phylogenetic position and predicts its environmental function.</title>
        <authorList>
            <person name="Lebedinsky A.V."/>
            <person name="Mardanov A.V."/>
            <person name="Gumerov V.M."/>
            <person name="Beletsky A.V."/>
            <person name="Kublanov I.V."/>
            <person name="Perevalova A.A."/>
            <person name="Bonch-Osmolovskaya E.A."/>
            <person name="Ravin N.V."/>
            <person name="Skryabin K.G."/>
        </authorList>
    </citation>
    <scope>NUCLEOTIDE SEQUENCE [LARGE SCALE GENOMIC DNA]</scope>
    <source>
        <strain evidence="3">DSM 19380 / VKM B-2539 / Kam940</strain>
    </source>
</reference>